<evidence type="ECO:0000313" key="2">
    <source>
        <dbReference type="EMBL" id="GAI49142.1"/>
    </source>
</evidence>
<proteinExistence type="predicted"/>
<organism evidence="2">
    <name type="scientific">marine sediment metagenome</name>
    <dbReference type="NCBI Taxonomy" id="412755"/>
    <lineage>
        <taxon>unclassified sequences</taxon>
        <taxon>metagenomes</taxon>
        <taxon>ecological metagenomes</taxon>
    </lineage>
</organism>
<dbReference type="AlphaFoldDB" id="X1NYL9"/>
<gene>
    <name evidence="2" type="ORF">S06H3_55985</name>
</gene>
<dbReference type="Pfam" id="PF16757">
    <property type="entry name" value="Fucosidase_C"/>
    <property type="match status" value="1"/>
</dbReference>
<accession>X1NYL9</accession>
<dbReference type="Gene3D" id="2.60.40.1180">
    <property type="entry name" value="Golgi alpha-mannosidase II"/>
    <property type="match status" value="1"/>
</dbReference>
<sequence>MSEKLYDSEIKSVKMLGVDEVLPWKMTKEGLKIKTPTRKPCEHAYVFKIERKRPF</sequence>
<dbReference type="InterPro" id="IPR013780">
    <property type="entry name" value="Glyco_hydro_b"/>
</dbReference>
<evidence type="ECO:0000259" key="1">
    <source>
        <dbReference type="Pfam" id="PF16757"/>
    </source>
</evidence>
<reference evidence="2" key="1">
    <citation type="journal article" date="2014" name="Front. Microbiol.">
        <title>High frequency of phylogenetically diverse reductive dehalogenase-homologous genes in deep subseafloor sedimentary metagenomes.</title>
        <authorList>
            <person name="Kawai M."/>
            <person name="Futagami T."/>
            <person name="Toyoda A."/>
            <person name="Takaki Y."/>
            <person name="Nishi S."/>
            <person name="Hori S."/>
            <person name="Arai W."/>
            <person name="Tsubouchi T."/>
            <person name="Morono Y."/>
            <person name="Uchiyama I."/>
            <person name="Ito T."/>
            <person name="Fujiyama A."/>
            <person name="Inagaki F."/>
            <person name="Takami H."/>
        </authorList>
    </citation>
    <scope>NUCLEOTIDE SEQUENCE</scope>
    <source>
        <strain evidence="2">Expedition CK06-06</strain>
    </source>
</reference>
<protein>
    <recommendedName>
        <fullName evidence="1">Alpha-L-fucosidase C-terminal domain-containing protein</fullName>
    </recommendedName>
</protein>
<name>X1NYL9_9ZZZZ</name>
<feature type="domain" description="Alpha-L-fucosidase C-terminal" evidence="1">
    <location>
        <begin position="8"/>
        <end position="50"/>
    </location>
</feature>
<dbReference type="EMBL" id="BARV01035966">
    <property type="protein sequence ID" value="GAI49142.1"/>
    <property type="molecule type" value="Genomic_DNA"/>
</dbReference>
<dbReference type="InterPro" id="IPR031919">
    <property type="entry name" value="Fucosidase_C"/>
</dbReference>
<comment type="caution">
    <text evidence="2">The sequence shown here is derived from an EMBL/GenBank/DDBJ whole genome shotgun (WGS) entry which is preliminary data.</text>
</comment>